<protein>
    <submittedName>
        <fullName evidence="1">Uncharacterized protein</fullName>
    </submittedName>
</protein>
<dbReference type="AlphaFoldDB" id="A0A6N2T1R1"/>
<name>A0A6N2T1R1_9FIRM</name>
<evidence type="ECO:0000313" key="1">
    <source>
        <dbReference type="EMBL" id="VYS99309.1"/>
    </source>
</evidence>
<accession>A0A6N2T1R1</accession>
<gene>
    <name evidence="1" type="ORF">AVLFYP127_00434</name>
</gene>
<dbReference type="RefSeq" id="WP_156329015.1">
    <property type="nucleotide sequence ID" value="NZ_CACRSW010000023.1"/>
</dbReference>
<reference evidence="1" key="1">
    <citation type="submission" date="2019-11" db="EMBL/GenBank/DDBJ databases">
        <authorList>
            <person name="Feng L."/>
        </authorList>
    </citation>
    <scope>NUCLEOTIDE SEQUENCE</scope>
    <source>
        <strain evidence="1">AvaginalisLFYP127</strain>
    </source>
</reference>
<sequence length="63" mass="7520">MKVKDFLEWFSNIDPESELEFELFEEVLDINGDGVERWSQLIAEELDYVYEDGTTHLTFVWSD</sequence>
<dbReference type="EMBL" id="CACRSW010000023">
    <property type="protein sequence ID" value="VYS99309.1"/>
    <property type="molecule type" value="Genomic_DNA"/>
</dbReference>
<organism evidence="1">
    <name type="scientific">Anaerococcus vaginalis</name>
    <dbReference type="NCBI Taxonomy" id="33037"/>
    <lineage>
        <taxon>Bacteria</taxon>
        <taxon>Bacillati</taxon>
        <taxon>Bacillota</taxon>
        <taxon>Tissierellia</taxon>
        <taxon>Tissierellales</taxon>
        <taxon>Peptoniphilaceae</taxon>
        <taxon>Anaerococcus</taxon>
    </lineage>
</organism>
<proteinExistence type="predicted"/>